<dbReference type="InterPro" id="IPR010992">
    <property type="entry name" value="IHF-like_DNA-bd_dom_sf"/>
</dbReference>
<accession>A0ABD6SAF5</accession>
<evidence type="ECO:0000313" key="1">
    <source>
        <dbReference type="EMBL" id="PER55668.1"/>
    </source>
</evidence>
<protein>
    <submittedName>
        <fullName evidence="1">Uncharacterized protein</fullName>
    </submittedName>
</protein>
<dbReference type="Proteomes" id="UP000219897">
    <property type="component" value="Unassembled WGS sequence"/>
</dbReference>
<sequence length="194" mass="22276">MRETYTDIIQYVADRCGTSYHKSHTVIKEVSRVLKEHIKLGDAVHCEGLFYISFQTSAGRMYKNRVFDLEAQVKEIQERLPKISTHLVNDLVVTYYVRLHQLVSQGKQVNVKGVGYVIPTETEDGSIYCHTRVSPALEKPECVDFLLLNQETGGLTLTYLEKEDVRFQMVADEKLHVPCIVAKESTYQFETIEI</sequence>
<reference evidence="1 2" key="1">
    <citation type="submission" date="2017-09" db="EMBL/GenBank/DDBJ databases">
        <title>Large-scale bioinformatics analysis of Bacillus genomes uncovers conserved roles of natural products in bacterial physiology.</title>
        <authorList>
            <consortium name="Agbiome Team Llc"/>
            <person name="Bleich R.M."/>
            <person name="Kirk G.J."/>
            <person name="Santa Maria K.C."/>
            <person name="Allen S.E."/>
            <person name="Farag S."/>
            <person name="Shank E.A."/>
            <person name="Bowers A."/>
        </authorList>
    </citation>
    <scope>NUCLEOTIDE SEQUENCE [LARGE SCALE GENOMIC DNA]</scope>
    <source>
        <strain evidence="1 2">AFS005140</strain>
    </source>
</reference>
<dbReference type="AlphaFoldDB" id="A0ABD6SAF5"/>
<gene>
    <name evidence="1" type="ORF">CN495_07905</name>
</gene>
<dbReference type="EMBL" id="NTYF01000023">
    <property type="protein sequence ID" value="PER55668.1"/>
    <property type="molecule type" value="Genomic_DNA"/>
</dbReference>
<evidence type="ECO:0000313" key="2">
    <source>
        <dbReference type="Proteomes" id="UP000219897"/>
    </source>
</evidence>
<organism evidence="1 2">
    <name type="scientific">Bacillus thuringiensis</name>
    <dbReference type="NCBI Taxonomy" id="1428"/>
    <lineage>
        <taxon>Bacteria</taxon>
        <taxon>Bacillati</taxon>
        <taxon>Bacillota</taxon>
        <taxon>Bacilli</taxon>
        <taxon>Bacillales</taxon>
        <taxon>Bacillaceae</taxon>
        <taxon>Bacillus</taxon>
        <taxon>Bacillus cereus group</taxon>
    </lineage>
</organism>
<dbReference type="SUPFAM" id="SSF47729">
    <property type="entry name" value="IHF-like DNA-binding proteins"/>
    <property type="match status" value="1"/>
</dbReference>
<name>A0ABD6SAF5_BACTU</name>
<comment type="caution">
    <text evidence="1">The sequence shown here is derived from an EMBL/GenBank/DDBJ whole genome shotgun (WGS) entry which is preliminary data.</text>
</comment>
<dbReference type="RefSeq" id="WP_046940454.1">
    <property type="nucleotide sequence ID" value="NZ_NTYF01000023.1"/>
</dbReference>
<proteinExistence type="predicted"/>